<dbReference type="Proteomes" id="UP000028349">
    <property type="component" value="Unassembled WGS sequence"/>
</dbReference>
<keyword evidence="2" id="KW-0812">Transmembrane</keyword>
<organism evidence="3 4">
    <name type="scientific">Kaistella antarctica</name>
    <dbReference type="NCBI Taxonomy" id="266748"/>
    <lineage>
        <taxon>Bacteria</taxon>
        <taxon>Pseudomonadati</taxon>
        <taxon>Bacteroidota</taxon>
        <taxon>Flavobacteriia</taxon>
        <taxon>Flavobacteriales</taxon>
        <taxon>Weeksellaceae</taxon>
        <taxon>Chryseobacterium group</taxon>
        <taxon>Kaistella</taxon>
    </lineage>
</organism>
<evidence type="ECO:0000313" key="3">
    <source>
        <dbReference type="EMBL" id="KEY19105.1"/>
    </source>
</evidence>
<feature type="region of interest" description="Disordered" evidence="1">
    <location>
        <begin position="1"/>
        <end position="24"/>
    </location>
</feature>
<accession>A0ABR4TZJ8</accession>
<feature type="transmembrane region" description="Helical" evidence="2">
    <location>
        <begin position="37"/>
        <end position="56"/>
    </location>
</feature>
<proteinExistence type="predicted"/>
<keyword evidence="4" id="KW-1185">Reference proteome</keyword>
<protein>
    <submittedName>
        <fullName evidence="3">Uncharacterized protein</fullName>
    </submittedName>
</protein>
<evidence type="ECO:0000256" key="1">
    <source>
        <dbReference type="SAM" id="MobiDB-lite"/>
    </source>
</evidence>
<gene>
    <name evidence="3" type="ORF">HY04_11790</name>
</gene>
<comment type="caution">
    <text evidence="3">The sequence shown here is derived from an EMBL/GenBank/DDBJ whole genome shotgun (WGS) entry which is preliminary data.</text>
</comment>
<evidence type="ECO:0000256" key="2">
    <source>
        <dbReference type="SAM" id="Phobius"/>
    </source>
</evidence>
<keyword evidence="2" id="KW-1133">Transmembrane helix</keyword>
<dbReference type="EMBL" id="JPEP01000002">
    <property type="protein sequence ID" value="KEY19105.1"/>
    <property type="molecule type" value="Genomic_DNA"/>
</dbReference>
<reference evidence="3 4" key="1">
    <citation type="submission" date="2014-07" db="EMBL/GenBank/DDBJ databases">
        <authorList>
            <person name="Pisani N.G."/>
            <person name="Newman J.D."/>
        </authorList>
    </citation>
    <scope>NUCLEOTIDE SEQUENCE [LARGE SCALE GENOMIC DNA]</scope>
    <source>
        <strain evidence="3 4">LMG 24720</strain>
    </source>
</reference>
<evidence type="ECO:0000313" key="4">
    <source>
        <dbReference type="Proteomes" id="UP000028349"/>
    </source>
</evidence>
<name>A0ABR4TZJ8_9FLAO</name>
<keyword evidence="2" id="KW-0472">Membrane</keyword>
<sequence>MANKNSNLSNGSQNNEQKQSGAGSDFSTALWSSVKKYRFTSITILVILLYFLYTYANDIFG</sequence>